<comment type="pathway">
    <text evidence="1 7 8">Carbohydrate degradation; glycolysis; D-glyceraldehyde 3-phosphate from glycerone phosphate: step 1/1.</text>
</comment>
<comment type="pathway">
    <text evidence="7 8">Carbohydrate biosynthesis; gluconeogenesis.</text>
</comment>
<sequence length="257" mass="27000">MAAAARRRKIVAGNWKMNKTVPEALALVRELRGMVASLGDTVEVVLAPPFVALQPLHIALEGAPLALAAQNCHWESSGAFTGEVSAPMLVELGCAYVIVGHSERRQFFGETDETVNKRARAVKAAGMTPIICVGETLAEREANRTLEVVERQVRGALTGFEAKDVAGFVLAYEPVWAIGTGRTATSAQAQEVHAAIRGLLGRLYDGETAGRVRIQYGGSVKPDNAAELLGQPDVDGALVGGASLKAGDFAAIVKAAT</sequence>
<dbReference type="GO" id="GO:0006094">
    <property type="term" value="P:gluconeogenesis"/>
    <property type="evidence" value="ECO:0007669"/>
    <property type="project" value="UniProtKB-UniRule"/>
</dbReference>
<keyword evidence="4 7" id="KW-0963">Cytoplasm</keyword>
<dbReference type="FunFam" id="3.20.20.70:FF:000016">
    <property type="entry name" value="Triosephosphate isomerase"/>
    <property type="match status" value="1"/>
</dbReference>
<dbReference type="HAMAP" id="MF_00147_B">
    <property type="entry name" value="TIM_B"/>
    <property type="match status" value="1"/>
</dbReference>
<comment type="similarity">
    <text evidence="2 7 8">Belongs to the triosephosphate isomerase family.</text>
</comment>
<feature type="binding site" evidence="7">
    <location>
        <begin position="240"/>
        <end position="241"/>
    </location>
    <ligand>
        <name>substrate</name>
    </ligand>
</feature>
<dbReference type="RefSeq" id="WP_169345297.1">
    <property type="nucleotide sequence ID" value="NZ_JABBJJ010000053.1"/>
</dbReference>
<dbReference type="GO" id="GO:0046166">
    <property type="term" value="P:glyceraldehyde-3-phosphate biosynthetic process"/>
    <property type="evidence" value="ECO:0007669"/>
    <property type="project" value="TreeGrafter"/>
</dbReference>
<feature type="binding site" evidence="7">
    <location>
        <begin position="14"/>
        <end position="16"/>
    </location>
    <ligand>
        <name>substrate</name>
    </ligand>
</feature>
<evidence type="ECO:0000256" key="4">
    <source>
        <dbReference type="ARBA" id="ARBA00022490"/>
    </source>
</evidence>
<keyword evidence="5 7" id="KW-0324">Glycolysis</keyword>
<dbReference type="InterPro" id="IPR000652">
    <property type="entry name" value="Triosephosphate_isomerase"/>
</dbReference>
<dbReference type="CDD" id="cd00311">
    <property type="entry name" value="TIM"/>
    <property type="match status" value="1"/>
</dbReference>
<evidence type="ECO:0000256" key="5">
    <source>
        <dbReference type="ARBA" id="ARBA00023152"/>
    </source>
</evidence>
<dbReference type="InterPro" id="IPR035990">
    <property type="entry name" value="TIM_sf"/>
</dbReference>
<dbReference type="GO" id="GO:0005829">
    <property type="term" value="C:cytosol"/>
    <property type="evidence" value="ECO:0007669"/>
    <property type="project" value="TreeGrafter"/>
</dbReference>
<dbReference type="Proteomes" id="UP000518300">
    <property type="component" value="Unassembled WGS sequence"/>
</dbReference>
<dbReference type="InterPro" id="IPR020861">
    <property type="entry name" value="Triosephosphate_isomerase_AS"/>
</dbReference>
<comment type="caution">
    <text evidence="9">The sequence shown here is derived from an EMBL/GenBank/DDBJ whole genome shotgun (WGS) entry which is preliminary data.</text>
</comment>
<dbReference type="SUPFAM" id="SSF51351">
    <property type="entry name" value="Triosephosphate isomerase (TIM)"/>
    <property type="match status" value="1"/>
</dbReference>
<evidence type="ECO:0000256" key="6">
    <source>
        <dbReference type="ARBA" id="ARBA00023235"/>
    </source>
</evidence>
<dbReference type="InterPro" id="IPR013785">
    <property type="entry name" value="Aldolase_TIM"/>
</dbReference>
<feature type="binding site" evidence="7">
    <location>
        <position position="219"/>
    </location>
    <ligand>
        <name>substrate</name>
    </ligand>
</feature>
<dbReference type="EMBL" id="JABBJJ010000053">
    <property type="protein sequence ID" value="NMO16002.1"/>
    <property type="molecule type" value="Genomic_DNA"/>
</dbReference>
<keyword evidence="6 7" id="KW-0413">Isomerase</keyword>
<reference evidence="9 10" key="1">
    <citation type="submission" date="2020-04" db="EMBL/GenBank/DDBJ databases">
        <title>Draft genome of Pyxidicoccus fallax type strain.</title>
        <authorList>
            <person name="Whitworth D.E."/>
        </authorList>
    </citation>
    <scope>NUCLEOTIDE SEQUENCE [LARGE SCALE GENOMIC DNA]</scope>
    <source>
        <strain evidence="9 10">DSM 14698</strain>
    </source>
</reference>
<proteinExistence type="inferred from homology"/>
<keyword evidence="3 7" id="KW-0312">Gluconeogenesis</keyword>
<dbReference type="InterPro" id="IPR022896">
    <property type="entry name" value="TrioseP_Isoase_bac/euk"/>
</dbReference>
<protein>
    <recommendedName>
        <fullName evidence="7 8">Triosephosphate isomerase</fullName>
        <shortName evidence="7">TIM</shortName>
        <shortName evidence="7">TPI</shortName>
        <ecNumber evidence="7 8">5.3.1.1</ecNumber>
    </recommendedName>
    <alternativeName>
        <fullName evidence="7">Triose-phosphate isomerase</fullName>
    </alternativeName>
</protein>
<dbReference type="NCBIfam" id="TIGR00419">
    <property type="entry name" value="tim"/>
    <property type="match status" value="1"/>
</dbReference>
<dbReference type="Gene3D" id="3.20.20.70">
    <property type="entry name" value="Aldolase class I"/>
    <property type="match status" value="1"/>
</dbReference>
<dbReference type="PANTHER" id="PTHR21139">
    <property type="entry name" value="TRIOSEPHOSPHATE ISOMERASE"/>
    <property type="match status" value="1"/>
</dbReference>
<comment type="catalytic activity">
    <reaction evidence="7 8">
        <text>D-glyceraldehyde 3-phosphate = dihydroxyacetone phosphate</text>
        <dbReference type="Rhea" id="RHEA:18585"/>
        <dbReference type="ChEBI" id="CHEBI:57642"/>
        <dbReference type="ChEBI" id="CHEBI:59776"/>
        <dbReference type="EC" id="5.3.1.1"/>
    </reaction>
</comment>
<evidence type="ECO:0000256" key="2">
    <source>
        <dbReference type="ARBA" id="ARBA00007422"/>
    </source>
</evidence>
<evidence type="ECO:0000256" key="1">
    <source>
        <dbReference type="ARBA" id="ARBA00004680"/>
    </source>
</evidence>
<dbReference type="UniPathway" id="UPA00138"/>
<dbReference type="Pfam" id="PF00121">
    <property type="entry name" value="TIM"/>
    <property type="match status" value="1"/>
</dbReference>
<evidence type="ECO:0000313" key="9">
    <source>
        <dbReference type="EMBL" id="NMO16002.1"/>
    </source>
</evidence>
<accession>A0A848LCP5</accession>
<keyword evidence="10" id="KW-1185">Reference proteome</keyword>
<dbReference type="PROSITE" id="PS51440">
    <property type="entry name" value="TIM_2"/>
    <property type="match status" value="1"/>
</dbReference>
<comment type="subcellular location">
    <subcellularLocation>
        <location evidence="7 8">Cytoplasm</location>
    </subcellularLocation>
</comment>
<dbReference type="GO" id="GO:0006096">
    <property type="term" value="P:glycolytic process"/>
    <property type="evidence" value="ECO:0007669"/>
    <property type="project" value="UniProtKB-UniRule"/>
</dbReference>
<gene>
    <name evidence="7" type="primary">tpiA</name>
    <name evidence="9" type="ORF">HG543_14255</name>
</gene>
<evidence type="ECO:0000256" key="3">
    <source>
        <dbReference type="ARBA" id="ARBA00022432"/>
    </source>
</evidence>
<feature type="binding site" evidence="7">
    <location>
        <position position="179"/>
    </location>
    <ligand>
        <name>substrate</name>
    </ligand>
</feature>
<dbReference type="PANTHER" id="PTHR21139:SF42">
    <property type="entry name" value="TRIOSEPHOSPHATE ISOMERASE"/>
    <property type="match status" value="1"/>
</dbReference>
<comment type="function">
    <text evidence="7">Involved in the gluconeogenesis. Catalyzes stereospecifically the conversion of dihydroxyacetone phosphate (DHAP) to D-glyceraldehyde-3-phosphate (G3P).</text>
</comment>
<dbReference type="UniPathway" id="UPA00109">
    <property type="reaction ID" value="UER00189"/>
</dbReference>
<dbReference type="GO" id="GO:0004807">
    <property type="term" value="F:triose-phosphate isomerase activity"/>
    <property type="evidence" value="ECO:0007669"/>
    <property type="project" value="UniProtKB-UniRule"/>
</dbReference>
<evidence type="ECO:0000256" key="8">
    <source>
        <dbReference type="RuleBase" id="RU363013"/>
    </source>
</evidence>
<evidence type="ECO:0000313" key="10">
    <source>
        <dbReference type="Proteomes" id="UP000518300"/>
    </source>
</evidence>
<organism evidence="9 10">
    <name type="scientific">Pyxidicoccus fallax</name>
    <dbReference type="NCBI Taxonomy" id="394095"/>
    <lineage>
        <taxon>Bacteria</taxon>
        <taxon>Pseudomonadati</taxon>
        <taxon>Myxococcota</taxon>
        <taxon>Myxococcia</taxon>
        <taxon>Myxococcales</taxon>
        <taxon>Cystobacterineae</taxon>
        <taxon>Myxococcaceae</taxon>
        <taxon>Pyxidicoccus</taxon>
    </lineage>
</organism>
<dbReference type="PROSITE" id="PS00171">
    <property type="entry name" value="TIM_1"/>
    <property type="match status" value="1"/>
</dbReference>
<feature type="active site" description="Proton acceptor" evidence="7">
    <location>
        <position position="173"/>
    </location>
</feature>
<comment type="subunit">
    <text evidence="7 8">Homodimer.</text>
</comment>
<feature type="active site" description="Electrophile" evidence="7">
    <location>
        <position position="101"/>
    </location>
</feature>
<dbReference type="EC" id="5.3.1.1" evidence="7 8"/>
<name>A0A848LCP5_9BACT</name>
<evidence type="ECO:0000256" key="7">
    <source>
        <dbReference type="HAMAP-Rule" id="MF_00147"/>
    </source>
</evidence>
<dbReference type="GO" id="GO:0019563">
    <property type="term" value="P:glycerol catabolic process"/>
    <property type="evidence" value="ECO:0007669"/>
    <property type="project" value="TreeGrafter"/>
</dbReference>
<dbReference type="AlphaFoldDB" id="A0A848LCP5"/>